<dbReference type="InterPro" id="IPR051156">
    <property type="entry name" value="Mito/Outer_Membr_Metalloprot"/>
</dbReference>
<evidence type="ECO:0000256" key="4">
    <source>
        <dbReference type="ARBA" id="ARBA00022801"/>
    </source>
</evidence>
<sequence>MRWIAILGLSVLAGCGQVVLTGPVAWPVSGPSAPAPAPASQGTVTRLDAQQAARNFVAVVQRVEPVAEAECRSRTRNMNCDFAIAVDDTRGAPPNAFQTLDKSGRPIIGFTLALIAEAQNQDELAFILGHEASHHIEGHIARNQQSATTGAVLAGILASAGGADATVIREAQNVGATLNSRRFSKGYELEADTLGTIIAARAGYDPVRGAQYFNRIPDPGNRFLGSHPPNSDRIETVRRTAAGL</sequence>
<protein>
    <recommendedName>
        <fullName evidence="7">Peptidase M48 domain-containing protein</fullName>
    </recommendedName>
</protein>
<organism evidence="8">
    <name type="scientific">marine sediment metagenome</name>
    <dbReference type="NCBI Taxonomy" id="412755"/>
    <lineage>
        <taxon>unclassified sequences</taxon>
        <taxon>metagenomes</taxon>
        <taxon>ecological metagenomes</taxon>
    </lineage>
</organism>
<keyword evidence="3" id="KW-0479">Metal-binding</keyword>
<evidence type="ECO:0000256" key="6">
    <source>
        <dbReference type="ARBA" id="ARBA00023049"/>
    </source>
</evidence>
<evidence type="ECO:0000313" key="8">
    <source>
        <dbReference type="EMBL" id="KKL15918.1"/>
    </source>
</evidence>
<dbReference type="PROSITE" id="PS51257">
    <property type="entry name" value="PROKAR_LIPOPROTEIN"/>
    <property type="match status" value="1"/>
</dbReference>
<keyword evidence="5" id="KW-0862">Zinc</keyword>
<evidence type="ECO:0000259" key="7">
    <source>
        <dbReference type="Pfam" id="PF01435"/>
    </source>
</evidence>
<keyword evidence="6" id="KW-0482">Metalloprotease</keyword>
<dbReference type="GO" id="GO:0004222">
    <property type="term" value="F:metalloendopeptidase activity"/>
    <property type="evidence" value="ECO:0007669"/>
    <property type="project" value="InterPro"/>
</dbReference>
<accession>A0A0F9DVP5</accession>
<feature type="domain" description="Peptidase M48" evidence="7">
    <location>
        <begin position="93"/>
        <end position="240"/>
    </location>
</feature>
<reference evidence="8" key="1">
    <citation type="journal article" date="2015" name="Nature">
        <title>Complex archaea that bridge the gap between prokaryotes and eukaryotes.</title>
        <authorList>
            <person name="Spang A."/>
            <person name="Saw J.H."/>
            <person name="Jorgensen S.L."/>
            <person name="Zaremba-Niedzwiedzka K."/>
            <person name="Martijn J."/>
            <person name="Lind A.E."/>
            <person name="van Eijk R."/>
            <person name="Schleper C."/>
            <person name="Guy L."/>
            <person name="Ettema T.J."/>
        </authorList>
    </citation>
    <scope>NUCLEOTIDE SEQUENCE</scope>
</reference>
<dbReference type="GO" id="GO:0051603">
    <property type="term" value="P:proteolysis involved in protein catabolic process"/>
    <property type="evidence" value="ECO:0007669"/>
    <property type="project" value="TreeGrafter"/>
</dbReference>
<dbReference type="Gene3D" id="3.30.2010.10">
    <property type="entry name" value="Metalloproteases ('zincins'), catalytic domain"/>
    <property type="match status" value="1"/>
</dbReference>
<dbReference type="InterPro" id="IPR001915">
    <property type="entry name" value="Peptidase_M48"/>
</dbReference>
<dbReference type="PANTHER" id="PTHR22726">
    <property type="entry name" value="METALLOENDOPEPTIDASE OMA1"/>
    <property type="match status" value="1"/>
</dbReference>
<dbReference type="GO" id="GO:0046872">
    <property type="term" value="F:metal ion binding"/>
    <property type="evidence" value="ECO:0007669"/>
    <property type="project" value="UniProtKB-KW"/>
</dbReference>
<keyword evidence="2" id="KW-0645">Protease</keyword>
<proteinExistence type="predicted"/>
<gene>
    <name evidence="8" type="ORF">LCGC14_2500790</name>
</gene>
<dbReference type="GO" id="GO:0016020">
    <property type="term" value="C:membrane"/>
    <property type="evidence" value="ECO:0007669"/>
    <property type="project" value="TreeGrafter"/>
</dbReference>
<name>A0A0F9DVP5_9ZZZZ</name>
<comment type="caution">
    <text evidence="8">The sequence shown here is derived from an EMBL/GenBank/DDBJ whole genome shotgun (WGS) entry which is preliminary data.</text>
</comment>
<comment type="cofactor">
    <cofactor evidence="1">
        <name>Zn(2+)</name>
        <dbReference type="ChEBI" id="CHEBI:29105"/>
    </cofactor>
</comment>
<dbReference type="EMBL" id="LAZR01039873">
    <property type="protein sequence ID" value="KKL15918.1"/>
    <property type="molecule type" value="Genomic_DNA"/>
</dbReference>
<evidence type="ECO:0000256" key="1">
    <source>
        <dbReference type="ARBA" id="ARBA00001947"/>
    </source>
</evidence>
<evidence type="ECO:0000256" key="3">
    <source>
        <dbReference type="ARBA" id="ARBA00022723"/>
    </source>
</evidence>
<dbReference type="Pfam" id="PF01435">
    <property type="entry name" value="Peptidase_M48"/>
    <property type="match status" value="1"/>
</dbReference>
<evidence type="ECO:0000256" key="2">
    <source>
        <dbReference type="ARBA" id="ARBA00022670"/>
    </source>
</evidence>
<keyword evidence="4" id="KW-0378">Hydrolase</keyword>
<dbReference type="AlphaFoldDB" id="A0A0F9DVP5"/>
<evidence type="ECO:0000256" key="5">
    <source>
        <dbReference type="ARBA" id="ARBA00022833"/>
    </source>
</evidence>
<dbReference type="CDD" id="cd07324">
    <property type="entry name" value="M48C_Oma1-like"/>
    <property type="match status" value="1"/>
</dbReference>
<dbReference type="PANTHER" id="PTHR22726:SF1">
    <property type="entry name" value="METALLOENDOPEPTIDASE OMA1, MITOCHONDRIAL"/>
    <property type="match status" value="1"/>
</dbReference>